<dbReference type="GO" id="GO:0005524">
    <property type="term" value="F:ATP binding"/>
    <property type="evidence" value="ECO:0007669"/>
    <property type="project" value="InterPro"/>
</dbReference>
<name>A0A419PUN9_CLOSI</name>
<dbReference type="STRING" id="79923.A0A419PUN9"/>
<reference evidence="1 2" key="1">
    <citation type="journal article" date="2018" name="Biotechnol. Adv.">
        <title>Improved genomic resources and new bioinformatic workflow for the carcinogenic parasite Clonorchis sinensis: Biotechnological implications.</title>
        <authorList>
            <person name="Wang D."/>
            <person name="Korhonen P.K."/>
            <person name="Gasser R.B."/>
            <person name="Young N.D."/>
        </authorList>
    </citation>
    <scope>NUCLEOTIDE SEQUENCE [LARGE SCALE GENOMIC DNA]</scope>
    <source>
        <strain evidence="1">Cs-k2</strain>
    </source>
</reference>
<protein>
    <submittedName>
        <fullName evidence="1">Uncharacterized protein</fullName>
    </submittedName>
</protein>
<evidence type="ECO:0000313" key="2">
    <source>
        <dbReference type="Proteomes" id="UP000286415"/>
    </source>
</evidence>
<reference evidence="1 2" key="2">
    <citation type="journal article" date="2021" name="Genomics">
        <title>High-quality reference genome for Clonorchis sinensis.</title>
        <authorList>
            <person name="Young N.D."/>
            <person name="Stroehlein A.J."/>
            <person name="Kinkar L."/>
            <person name="Wang T."/>
            <person name="Sohn W.M."/>
            <person name="Chang B.C.H."/>
            <person name="Kaur P."/>
            <person name="Weisz D."/>
            <person name="Dudchenko O."/>
            <person name="Aiden E.L."/>
            <person name="Korhonen P.K."/>
            <person name="Gasser R.B."/>
        </authorList>
    </citation>
    <scope>NUCLEOTIDE SEQUENCE [LARGE SCALE GENOMIC DNA]</scope>
    <source>
        <strain evidence="1">Cs-k2</strain>
    </source>
</reference>
<evidence type="ECO:0000313" key="1">
    <source>
        <dbReference type="EMBL" id="KAG5447786.1"/>
    </source>
</evidence>
<organism evidence="1 2">
    <name type="scientific">Clonorchis sinensis</name>
    <name type="common">Chinese liver fluke</name>
    <dbReference type="NCBI Taxonomy" id="79923"/>
    <lineage>
        <taxon>Eukaryota</taxon>
        <taxon>Metazoa</taxon>
        <taxon>Spiralia</taxon>
        <taxon>Lophotrochozoa</taxon>
        <taxon>Platyhelminthes</taxon>
        <taxon>Trematoda</taxon>
        <taxon>Digenea</taxon>
        <taxon>Opisthorchiida</taxon>
        <taxon>Opisthorchiata</taxon>
        <taxon>Opisthorchiidae</taxon>
        <taxon>Clonorchis</taxon>
    </lineage>
</organism>
<dbReference type="EMBL" id="NIRI02000042">
    <property type="protein sequence ID" value="KAG5447786.1"/>
    <property type="molecule type" value="Genomic_DNA"/>
</dbReference>
<keyword evidence="2" id="KW-1185">Reference proteome</keyword>
<dbReference type="Gene3D" id="1.10.510.10">
    <property type="entry name" value="Transferase(Phosphotransferase) domain 1"/>
    <property type="match status" value="1"/>
</dbReference>
<dbReference type="GO" id="GO:0004674">
    <property type="term" value="F:protein serine/threonine kinase activity"/>
    <property type="evidence" value="ECO:0007669"/>
    <property type="project" value="TreeGrafter"/>
</dbReference>
<dbReference type="SUPFAM" id="SSF56112">
    <property type="entry name" value="Protein kinase-like (PK-like)"/>
    <property type="match status" value="1"/>
</dbReference>
<dbReference type="AlphaFoldDB" id="A0A419PUN9"/>
<dbReference type="InterPro" id="IPR011009">
    <property type="entry name" value="Kinase-like_dom_sf"/>
</dbReference>
<proteinExistence type="predicted"/>
<dbReference type="PANTHER" id="PTHR44329">
    <property type="entry name" value="SERINE/THREONINE-PROTEIN KINASE TNNI3K-RELATED"/>
    <property type="match status" value="1"/>
</dbReference>
<dbReference type="Proteomes" id="UP000286415">
    <property type="component" value="Unassembled WGS sequence"/>
</dbReference>
<accession>A0A419PUN9</accession>
<dbReference type="InterPro" id="IPR001245">
    <property type="entry name" value="Ser-Thr/Tyr_kinase_cat_dom"/>
</dbReference>
<sequence>MLRLALGGAKSHKHGAWPPLQLSGTQDPLASTKFVSVAFLAPTSDFHVVINKHFSVRHKNNVALTEPSAESGSEFTEYGDSFNGTLFVEGNFSGPYLEPGQVKDHHSVNRSINREYSFGLVFGVGTFILLLVGLLGILILKCKSKHPTNLRWHLCLNCSRVPETSITADANRKQCHHFWSRHFHIIPEEAVQISEKVGENHLGPVYVGVAKDNVLFGGRLSLKHGKALSELKSDYTNIVRCCFKPTLTSALIDSTQDAFVPLGITLHNELCGNYSPESTTRKVTNEDHVLVQSLQKTEFCQKEENFGTSMQNSDAATDRRKLIQYLRMIRELRHCRVVQFYGIWLQQCGTNSVPFLVTEWLPAGNLDSYIKHVLGQYESEDLSNPAMQDLYQHNTLLAPSQVLAMLVDISIGLEYLHDRGYAYGNLNSSMILLDSHLGCKLQLSIYPVCLPMKYSTNGRHSPKFQWKFCSRRINAHNRPDKKTPKFEPLMLNNEVSMEQVPGNDTSQIVQLTNPINLTVSTTTGDILLSKFYQILCDRMHTKGDNTFLENCDDRKMCQAMTSIFEALKARDIWGFGGIQIELWLVHLLIKTMILRTPRGTRIEDAAKNVNTSSHRSNMLHSVQRSQTFPAFLKFSKEIIAYGSTGIIGSNPQQPNTLERASLHEAERSPDLINLLNHVLTLNDLYRLLELVYPQFSIGTLIKICRSEYGDRHIVLHSICRRMRIQLYMAAHSAHTPLDAQVL</sequence>
<gene>
    <name evidence="1" type="ORF">CSKR_106825</name>
</gene>
<dbReference type="InterPro" id="IPR051681">
    <property type="entry name" value="Ser/Thr_Kinases-Pseudokinases"/>
</dbReference>
<dbReference type="InterPro" id="IPR000719">
    <property type="entry name" value="Prot_kinase_dom"/>
</dbReference>
<dbReference type="OrthoDB" id="26722at2759"/>
<comment type="caution">
    <text evidence="1">The sequence shown here is derived from an EMBL/GenBank/DDBJ whole genome shotgun (WGS) entry which is preliminary data.</text>
</comment>
<dbReference type="InParanoid" id="A0A419PUN9"/>
<dbReference type="PROSITE" id="PS50011">
    <property type="entry name" value="PROTEIN_KINASE_DOM"/>
    <property type="match status" value="1"/>
</dbReference>
<dbReference type="Pfam" id="PF07714">
    <property type="entry name" value="PK_Tyr_Ser-Thr"/>
    <property type="match status" value="1"/>
</dbReference>